<evidence type="ECO:0000256" key="1">
    <source>
        <dbReference type="SAM" id="MobiDB-lite"/>
    </source>
</evidence>
<sequence length="211" mass="22121">MAIPSNLTVIPSEGNGNTTISITSKTKPTGRNDVTSSITGKIVGQSNSVTINVTEKGKAEFVTFSGKDKTVHVGEDGETIVITGTSNSSKLTFSWSTNKIGIPNVTSFTVNSNTSATSGTAITGDPGAKAQYTFKVSIVVPKNNTTDNRDSVLKVTCNTTSITDNFTISQMAGAAYLYLNSTGTTRASITIPQNGTSQTVNVLSNTDWTFE</sequence>
<reference evidence="2 3" key="1">
    <citation type="submission" date="2020-07" db="EMBL/GenBank/DDBJ databases">
        <title>Taxonomic proposal: Crassvirales, a new order of highly abundant and diverse bacterial viruses.</title>
        <authorList>
            <person name="Shkoporov A.N."/>
            <person name="Stockdale S.R."/>
            <person name="Guerin E."/>
            <person name="Ross R.P."/>
            <person name="Hill C."/>
        </authorList>
    </citation>
    <scope>NUCLEOTIDE SEQUENCE [LARGE SCALE GENOMIC DNA]</scope>
</reference>
<proteinExistence type="predicted"/>
<dbReference type="GeneID" id="65130411"/>
<protein>
    <submittedName>
        <fullName evidence="2">Lipocalin-like protein</fullName>
    </submittedName>
</protein>
<name>A0A7M1S1Q8_9CAUD</name>
<organism evidence="2 3">
    <name type="scientific">uncultured phage cr127_1</name>
    <dbReference type="NCBI Taxonomy" id="2772077"/>
    <lineage>
        <taxon>Viruses</taxon>
        <taxon>Duplodnaviria</taxon>
        <taxon>Heunggongvirae</taxon>
        <taxon>Uroviricota</taxon>
        <taxon>Caudoviricetes</taxon>
        <taxon>Crassvirales</taxon>
        <taxon>Crevaviridae</taxon>
        <taxon>Doltivirinae</taxon>
        <taxon>Kahucivirus</taxon>
        <taxon>Kahucivirus intestinalis</taxon>
    </lineage>
</organism>
<feature type="region of interest" description="Disordered" evidence="1">
    <location>
        <begin position="12"/>
        <end position="33"/>
    </location>
</feature>
<keyword evidence="3" id="KW-1185">Reference proteome</keyword>
<dbReference type="EMBL" id="MT774393">
    <property type="protein sequence ID" value="QOR59799.1"/>
    <property type="molecule type" value="Genomic_DNA"/>
</dbReference>
<dbReference type="Proteomes" id="UP000594097">
    <property type="component" value="Segment"/>
</dbReference>
<evidence type="ECO:0000313" key="2">
    <source>
        <dbReference type="EMBL" id="QOR59799.1"/>
    </source>
</evidence>
<dbReference type="RefSeq" id="YP_010111957.1">
    <property type="nucleotide sequence ID" value="NC_055886.1"/>
</dbReference>
<evidence type="ECO:0000313" key="3">
    <source>
        <dbReference type="Proteomes" id="UP000594097"/>
    </source>
</evidence>
<dbReference type="KEGG" id="vg:65130411"/>
<feature type="compositionally biased region" description="Low complexity" evidence="1">
    <location>
        <begin position="15"/>
        <end position="29"/>
    </location>
</feature>
<accession>A0A7M1S1Q8</accession>